<organism evidence="3">
    <name type="scientific">hydrothermal vent metagenome</name>
    <dbReference type="NCBI Taxonomy" id="652676"/>
    <lineage>
        <taxon>unclassified sequences</taxon>
        <taxon>metagenomes</taxon>
        <taxon>ecological metagenomes</taxon>
    </lineage>
</organism>
<protein>
    <submittedName>
        <fullName evidence="3">Uncharacterized protein</fullName>
    </submittedName>
</protein>
<proteinExistence type="predicted"/>
<accession>A0A1W1CAG9</accession>
<evidence type="ECO:0000256" key="1">
    <source>
        <dbReference type="SAM" id="MobiDB-lite"/>
    </source>
</evidence>
<name>A0A1W1CAG9_9ZZZZ</name>
<sequence length="110" mass="12557">MFNKRDEYTKATENASINQHGKRDRRGYKLGIFNLLLLTTIGVMAYVNFDILKDKSNLFNGVEKKDSKSINLAINDVVSKSIPNNNSSFYTQALLHEVNKNSVQNFLDKK</sequence>
<keyword evidence="2" id="KW-0812">Transmembrane</keyword>
<feature type="compositionally biased region" description="Basic and acidic residues" evidence="1">
    <location>
        <begin position="1"/>
        <end position="10"/>
    </location>
</feature>
<dbReference type="AlphaFoldDB" id="A0A1W1CAG9"/>
<keyword evidence="2" id="KW-1133">Transmembrane helix</keyword>
<reference evidence="3" key="1">
    <citation type="submission" date="2016-10" db="EMBL/GenBank/DDBJ databases">
        <authorList>
            <person name="de Groot N.N."/>
        </authorList>
    </citation>
    <scope>NUCLEOTIDE SEQUENCE</scope>
</reference>
<dbReference type="EMBL" id="FPHN01000147">
    <property type="protein sequence ID" value="SFV62701.1"/>
    <property type="molecule type" value="Genomic_DNA"/>
</dbReference>
<feature type="transmembrane region" description="Helical" evidence="2">
    <location>
        <begin position="30"/>
        <end position="49"/>
    </location>
</feature>
<keyword evidence="2" id="KW-0472">Membrane</keyword>
<evidence type="ECO:0000313" key="3">
    <source>
        <dbReference type="EMBL" id="SFV62701.1"/>
    </source>
</evidence>
<evidence type="ECO:0000256" key="2">
    <source>
        <dbReference type="SAM" id="Phobius"/>
    </source>
</evidence>
<gene>
    <name evidence="3" type="ORF">MNB_SV-14-896</name>
</gene>
<feature type="region of interest" description="Disordered" evidence="1">
    <location>
        <begin position="1"/>
        <end position="23"/>
    </location>
</feature>